<accession>A0AAV0W866</accession>
<protein>
    <submittedName>
        <fullName evidence="1">Uncharacterized protein</fullName>
    </submittedName>
</protein>
<sequence>MVVTRISRKIIVNDLKIKLSKIPNDRCDNGNNINDYNIMTYKGSSTLCHMALPNGIAKGDVDFLLAQAIWQSFANWHAKPYPSTVGQDQRKPNGKMNIWHISA</sequence>
<reference evidence="1 2" key="1">
    <citation type="submission" date="2023-01" db="EMBL/GenBank/DDBJ databases">
        <authorList>
            <person name="Whitehead M."/>
        </authorList>
    </citation>
    <scope>NUCLEOTIDE SEQUENCE [LARGE SCALE GENOMIC DNA]</scope>
</reference>
<evidence type="ECO:0000313" key="2">
    <source>
        <dbReference type="Proteomes" id="UP001160148"/>
    </source>
</evidence>
<keyword evidence="2" id="KW-1185">Reference proteome</keyword>
<dbReference type="Proteomes" id="UP001160148">
    <property type="component" value="Unassembled WGS sequence"/>
</dbReference>
<proteinExistence type="predicted"/>
<dbReference type="EMBL" id="CARXXK010000001">
    <property type="protein sequence ID" value="CAI6352006.1"/>
    <property type="molecule type" value="Genomic_DNA"/>
</dbReference>
<gene>
    <name evidence="1" type="ORF">MEUPH1_LOCUS8304</name>
</gene>
<comment type="caution">
    <text evidence="1">The sequence shown here is derived from an EMBL/GenBank/DDBJ whole genome shotgun (WGS) entry which is preliminary data.</text>
</comment>
<name>A0AAV0W866_9HEMI</name>
<organism evidence="1 2">
    <name type="scientific">Macrosiphum euphorbiae</name>
    <name type="common">potato aphid</name>
    <dbReference type="NCBI Taxonomy" id="13131"/>
    <lineage>
        <taxon>Eukaryota</taxon>
        <taxon>Metazoa</taxon>
        <taxon>Ecdysozoa</taxon>
        <taxon>Arthropoda</taxon>
        <taxon>Hexapoda</taxon>
        <taxon>Insecta</taxon>
        <taxon>Pterygota</taxon>
        <taxon>Neoptera</taxon>
        <taxon>Paraneoptera</taxon>
        <taxon>Hemiptera</taxon>
        <taxon>Sternorrhyncha</taxon>
        <taxon>Aphidomorpha</taxon>
        <taxon>Aphidoidea</taxon>
        <taxon>Aphididae</taxon>
        <taxon>Macrosiphini</taxon>
        <taxon>Macrosiphum</taxon>
    </lineage>
</organism>
<dbReference type="AlphaFoldDB" id="A0AAV0W866"/>
<evidence type="ECO:0000313" key="1">
    <source>
        <dbReference type="EMBL" id="CAI6352006.1"/>
    </source>
</evidence>